<proteinExistence type="predicted"/>
<feature type="compositionally biased region" description="Low complexity" evidence="1">
    <location>
        <begin position="117"/>
        <end position="129"/>
    </location>
</feature>
<dbReference type="RefSeq" id="XP_033651909.1">
    <property type="nucleotide sequence ID" value="XM_033799879.1"/>
</dbReference>
<name>A0A6A6JCM2_WESOR</name>
<reference evidence="2" key="1">
    <citation type="journal article" date="2020" name="Stud. Mycol.">
        <title>101 Dothideomycetes genomes: a test case for predicting lifestyles and emergence of pathogens.</title>
        <authorList>
            <person name="Haridas S."/>
            <person name="Albert R."/>
            <person name="Binder M."/>
            <person name="Bloem J."/>
            <person name="Labutti K."/>
            <person name="Salamov A."/>
            <person name="Andreopoulos B."/>
            <person name="Baker S."/>
            <person name="Barry K."/>
            <person name="Bills G."/>
            <person name="Bluhm B."/>
            <person name="Cannon C."/>
            <person name="Castanera R."/>
            <person name="Culley D."/>
            <person name="Daum C."/>
            <person name="Ezra D."/>
            <person name="Gonzalez J."/>
            <person name="Henrissat B."/>
            <person name="Kuo A."/>
            <person name="Liang C."/>
            <person name="Lipzen A."/>
            <person name="Lutzoni F."/>
            <person name="Magnuson J."/>
            <person name="Mondo S."/>
            <person name="Nolan M."/>
            <person name="Ohm R."/>
            <person name="Pangilinan J."/>
            <person name="Park H.-J."/>
            <person name="Ramirez L."/>
            <person name="Alfaro M."/>
            <person name="Sun H."/>
            <person name="Tritt A."/>
            <person name="Yoshinaga Y."/>
            <person name="Zwiers L.-H."/>
            <person name="Turgeon B."/>
            <person name="Goodwin S."/>
            <person name="Spatafora J."/>
            <person name="Crous P."/>
            <person name="Grigoriev I."/>
        </authorList>
    </citation>
    <scope>NUCLEOTIDE SEQUENCE</scope>
    <source>
        <strain evidence="2">CBS 379.55</strain>
    </source>
</reference>
<dbReference type="GeneID" id="54553054"/>
<protein>
    <submittedName>
        <fullName evidence="2">Uncharacterized protein</fullName>
    </submittedName>
</protein>
<sequence length="192" mass="21225">MRTRIFFLTYSYTNGRQSLNLDSRSFFPFCGIAAACPKTTLPDHRLAHHGASKPSSSRISSILHNFQYLGSRQLNKSKLDSFNITCAAPRPSASPSSTSPTSRPFETVTSAINNAESPTTTPAASRTSRQPGRMLVAPERSPSPPAYGTKPYENPISTIVKRKHSDSIDGKQYYKHGRETHTLEHVASTRRE</sequence>
<feature type="region of interest" description="Disordered" evidence="1">
    <location>
        <begin position="111"/>
        <end position="154"/>
    </location>
</feature>
<dbReference type="Proteomes" id="UP000800097">
    <property type="component" value="Unassembled WGS sequence"/>
</dbReference>
<evidence type="ECO:0000313" key="2">
    <source>
        <dbReference type="EMBL" id="KAF2274370.1"/>
    </source>
</evidence>
<gene>
    <name evidence="2" type="ORF">EI97DRAFT_444122</name>
</gene>
<accession>A0A6A6JCM2</accession>
<dbReference type="AlphaFoldDB" id="A0A6A6JCM2"/>
<evidence type="ECO:0000313" key="3">
    <source>
        <dbReference type="Proteomes" id="UP000800097"/>
    </source>
</evidence>
<keyword evidence="3" id="KW-1185">Reference proteome</keyword>
<evidence type="ECO:0000256" key="1">
    <source>
        <dbReference type="SAM" id="MobiDB-lite"/>
    </source>
</evidence>
<organism evidence="2 3">
    <name type="scientific">Westerdykella ornata</name>
    <dbReference type="NCBI Taxonomy" id="318751"/>
    <lineage>
        <taxon>Eukaryota</taxon>
        <taxon>Fungi</taxon>
        <taxon>Dikarya</taxon>
        <taxon>Ascomycota</taxon>
        <taxon>Pezizomycotina</taxon>
        <taxon>Dothideomycetes</taxon>
        <taxon>Pleosporomycetidae</taxon>
        <taxon>Pleosporales</taxon>
        <taxon>Sporormiaceae</taxon>
        <taxon>Westerdykella</taxon>
    </lineage>
</organism>
<dbReference type="EMBL" id="ML986503">
    <property type="protein sequence ID" value="KAF2274370.1"/>
    <property type="molecule type" value="Genomic_DNA"/>
</dbReference>